<dbReference type="SMART" id="SM00882">
    <property type="entry name" value="CoA_trans"/>
    <property type="match status" value="1"/>
</dbReference>
<dbReference type="AlphaFoldDB" id="A0A2U1JJF5"/>
<dbReference type="GO" id="GO:0008410">
    <property type="term" value="F:CoA-transferase activity"/>
    <property type="evidence" value="ECO:0007669"/>
    <property type="project" value="InterPro"/>
</dbReference>
<dbReference type="PANTHER" id="PTHR13707:SF57">
    <property type="entry name" value="SUCCINYL-COA:3-KETOACID COENZYME A TRANSFERASE SUBUNIT B-RELATED"/>
    <property type="match status" value="1"/>
</dbReference>
<name>A0A2U1JJF5_9BACI</name>
<dbReference type="Pfam" id="PF01144">
    <property type="entry name" value="CoA_trans"/>
    <property type="match status" value="1"/>
</dbReference>
<sequence length="202" mass="22229">MMVGGFGLSGLPDYLLQAVIDYTDIDNFTIISNNITENSNAYELFMQNRIKKAIGTYFTTSREVVKAYREGRIEIELIPQGTFSEALRLGGAGIPAFYTPTSAGTELAKDKESRVFDGREYVLERSLRADVALIKAHKADKAGNLVYRKAGRNFNPMMAMAADLTIVEVDEVVEVGELDPEAIVTPFIFVDVVVNKGGTDCE</sequence>
<keyword evidence="2" id="KW-1185">Reference proteome</keyword>
<dbReference type="Gene3D" id="3.40.1080.10">
    <property type="entry name" value="Glutaconate Coenzyme A-transferase"/>
    <property type="match status" value="1"/>
</dbReference>
<reference evidence="1 2" key="1">
    <citation type="submission" date="2018-04" db="EMBL/GenBank/DDBJ databases">
        <title>Camelliibacillus theae gen. nov., sp. nov., isolated from Pu'er tea.</title>
        <authorList>
            <person name="Niu L."/>
        </authorList>
    </citation>
    <scope>NUCLEOTIDE SEQUENCE [LARGE SCALE GENOMIC DNA]</scope>
    <source>
        <strain evidence="1 2">T8</strain>
    </source>
</reference>
<evidence type="ECO:0000313" key="1">
    <source>
        <dbReference type="EMBL" id="PWA05296.1"/>
    </source>
</evidence>
<dbReference type="OrthoDB" id="9777193at2"/>
<dbReference type="PANTHER" id="PTHR13707">
    <property type="entry name" value="KETOACID-COENZYME A TRANSFERASE"/>
    <property type="match status" value="1"/>
</dbReference>
<dbReference type="Proteomes" id="UP000245998">
    <property type="component" value="Unassembled WGS sequence"/>
</dbReference>
<organism evidence="1 2">
    <name type="scientific">Pueribacillus theae</name>
    <dbReference type="NCBI Taxonomy" id="2171751"/>
    <lineage>
        <taxon>Bacteria</taxon>
        <taxon>Bacillati</taxon>
        <taxon>Bacillota</taxon>
        <taxon>Bacilli</taxon>
        <taxon>Bacillales</taxon>
        <taxon>Bacillaceae</taxon>
        <taxon>Pueribacillus</taxon>
    </lineage>
</organism>
<protein>
    <submittedName>
        <fullName evidence="1">Succinyl-CoA--3-ketoacid-CoA transferase</fullName>
    </submittedName>
</protein>
<gene>
    <name evidence="1" type="ORF">DCC39_18165</name>
</gene>
<proteinExistence type="predicted"/>
<evidence type="ECO:0000313" key="2">
    <source>
        <dbReference type="Proteomes" id="UP000245998"/>
    </source>
</evidence>
<dbReference type="InterPro" id="IPR012792">
    <property type="entry name" value="3-oxoacid_CoA-transf_A"/>
</dbReference>
<keyword evidence="1" id="KW-0808">Transferase</keyword>
<accession>A0A2U1JJF5</accession>
<dbReference type="SUPFAM" id="SSF100950">
    <property type="entry name" value="NagB/RpiA/CoA transferase-like"/>
    <property type="match status" value="1"/>
</dbReference>
<dbReference type="NCBIfam" id="TIGR02429">
    <property type="entry name" value="pcaI_scoA_fam"/>
    <property type="match status" value="1"/>
</dbReference>
<comment type="caution">
    <text evidence="1">The sequence shown here is derived from an EMBL/GenBank/DDBJ whole genome shotgun (WGS) entry which is preliminary data.</text>
</comment>
<dbReference type="InterPro" id="IPR037171">
    <property type="entry name" value="NagB/RpiA_transferase-like"/>
</dbReference>
<dbReference type="InterPro" id="IPR004165">
    <property type="entry name" value="CoA_trans_fam_I"/>
</dbReference>
<dbReference type="EMBL" id="QCZG01000072">
    <property type="protein sequence ID" value="PWA05296.1"/>
    <property type="molecule type" value="Genomic_DNA"/>
</dbReference>